<accession>A0A2R6S586</accession>
<evidence type="ECO:0000313" key="2">
    <source>
        <dbReference type="Proteomes" id="UP000186601"/>
    </source>
</evidence>
<evidence type="ECO:0000313" key="1">
    <source>
        <dbReference type="EMBL" id="PSS37413.1"/>
    </source>
</evidence>
<name>A0A2R6S586_9APHY</name>
<proteinExistence type="predicted"/>
<comment type="caution">
    <text evidence="1">The sequence shown here is derived from an EMBL/GenBank/DDBJ whole genome shotgun (WGS) entry which is preliminary data.</text>
</comment>
<dbReference type="AlphaFoldDB" id="A0A2R6S586"/>
<protein>
    <submittedName>
        <fullName evidence="1">Uncharacterized protein</fullName>
    </submittedName>
</protein>
<reference evidence="1 2" key="1">
    <citation type="submission" date="2018-02" db="EMBL/GenBank/DDBJ databases">
        <title>Genome sequence of the basidiomycete white-rot fungus Phlebia centrifuga.</title>
        <authorList>
            <person name="Granchi Z."/>
            <person name="Peng M."/>
            <person name="de Vries R.P."/>
            <person name="Hilden K."/>
            <person name="Makela M.R."/>
            <person name="Grigoriev I."/>
            <person name="Riley R."/>
        </authorList>
    </citation>
    <scope>NUCLEOTIDE SEQUENCE [LARGE SCALE GENOMIC DNA]</scope>
    <source>
        <strain evidence="1 2">FBCC195</strain>
    </source>
</reference>
<organism evidence="1 2">
    <name type="scientific">Hermanssonia centrifuga</name>
    <dbReference type="NCBI Taxonomy" id="98765"/>
    <lineage>
        <taxon>Eukaryota</taxon>
        <taxon>Fungi</taxon>
        <taxon>Dikarya</taxon>
        <taxon>Basidiomycota</taxon>
        <taxon>Agaricomycotina</taxon>
        <taxon>Agaricomycetes</taxon>
        <taxon>Polyporales</taxon>
        <taxon>Meruliaceae</taxon>
        <taxon>Hermanssonia</taxon>
    </lineage>
</organism>
<dbReference type="Proteomes" id="UP000186601">
    <property type="component" value="Unassembled WGS sequence"/>
</dbReference>
<dbReference type="EMBL" id="MLYV02000044">
    <property type="protein sequence ID" value="PSS37413.1"/>
    <property type="molecule type" value="Genomic_DNA"/>
</dbReference>
<sequence length="75" mass="8444">MRAFTKYAMLLAAEYNQDGERGVVVVRESVLVAERSTSIDLEAISTNEPRHGHVHALCKAACAQELFVLDYYRTK</sequence>
<keyword evidence="2" id="KW-1185">Reference proteome</keyword>
<gene>
    <name evidence="1" type="ORF">PHLCEN_2v749</name>
</gene>